<comment type="caution">
    <text evidence="2">The sequence shown here is derived from an EMBL/GenBank/DDBJ whole genome shotgun (WGS) entry which is preliminary data.</text>
</comment>
<reference evidence="2" key="1">
    <citation type="journal article" date="2022" name="Int. J. Mol. Sci.">
        <title>Draft Genome of Tanacetum Coccineum: Genomic Comparison of Closely Related Tanacetum-Family Plants.</title>
        <authorList>
            <person name="Yamashiro T."/>
            <person name="Shiraishi A."/>
            <person name="Nakayama K."/>
            <person name="Satake H."/>
        </authorList>
    </citation>
    <scope>NUCLEOTIDE SEQUENCE</scope>
</reference>
<dbReference type="Proteomes" id="UP001151760">
    <property type="component" value="Unassembled WGS sequence"/>
</dbReference>
<keyword evidence="3" id="KW-1185">Reference proteome</keyword>
<sequence>MSEEDHHVDVGTLPKFDMPLYTSKMTAKDVKSLSLRYVIPLDLHPISLTKEWTMAKLPDDMIACAVRVEPIDHVRTVLSKFRRAILDAIALRHHDSDINDPVPEDDFNASDFQLLTEQGGLATTWDFPGFHPTFKDTEGNEENKGCCKEKGEKREGGDGGEGSRPKTKRKKTVVLKDNLAASEATSSPRPIRTFDPNQTNPSDAAATTIESQEDRSPLVSPRGSAAHPVNYTDAHRVDEETDTLRLGTSGGQSGKVLTNADTEVVQPSLVHHSAHHSPPVTQMDSPLRSIQRGNVDKKESNTLNNATALDRAWFSLARGALAQTDILKRFEHLQTDFDRLAEEHAGCKDTELEDLLAKKDSALVYAERINAERALEKEKLVIQLGKTKMEKFNSIRKLLPTMVEHLLQSHEYKKSLSEPFNSAIQAGWDKGLTEERSEEDLLELIGRMEGFDVYADKKINVEYNKLFEKLYPYVEKISHGFRHFISDLLKVYPDSPFQSSSSKRTPFW</sequence>
<feature type="region of interest" description="Disordered" evidence="1">
    <location>
        <begin position="129"/>
        <end position="228"/>
    </location>
</feature>
<dbReference type="EMBL" id="BQNB010010397">
    <property type="protein sequence ID" value="GJS76733.1"/>
    <property type="molecule type" value="Genomic_DNA"/>
</dbReference>
<name>A0ABQ4YHQ8_9ASTR</name>
<protein>
    <submittedName>
        <fullName evidence="2">Uncharacterized protein</fullName>
    </submittedName>
</protein>
<evidence type="ECO:0000313" key="3">
    <source>
        <dbReference type="Proteomes" id="UP001151760"/>
    </source>
</evidence>
<evidence type="ECO:0000313" key="2">
    <source>
        <dbReference type="EMBL" id="GJS76733.1"/>
    </source>
</evidence>
<proteinExistence type="predicted"/>
<organism evidence="2 3">
    <name type="scientific">Tanacetum coccineum</name>
    <dbReference type="NCBI Taxonomy" id="301880"/>
    <lineage>
        <taxon>Eukaryota</taxon>
        <taxon>Viridiplantae</taxon>
        <taxon>Streptophyta</taxon>
        <taxon>Embryophyta</taxon>
        <taxon>Tracheophyta</taxon>
        <taxon>Spermatophyta</taxon>
        <taxon>Magnoliopsida</taxon>
        <taxon>eudicotyledons</taxon>
        <taxon>Gunneridae</taxon>
        <taxon>Pentapetalae</taxon>
        <taxon>asterids</taxon>
        <taxon>campanulids</taxon>
        <taxon>Asterales</taxon>
        <taxon>Asteraceae</taxon>
        <taxon>Asteroideae</taxon>
        <taxon>Anthemideae</taxon>
        <taxon>Anthemidinae</taxon>
        <taxon>Tanacetum</taxon>
    </lineage>
</organism>
<gene>
    <name evidence="2" type="ORF">Tco_0726614</name>
</gene>
<accession>A0ABQ4YHQ8</accession>
<evidence type="ECO:0000256" key="1">
    <source>
        <dbReference type="SAM" id="MobiDB-lite"/>
    </source>
</evidence>
<reference evidence="2" key="2">
    <citation type="submission" date="2022-01" db="EMBL/GenBank/DDBJ databases">
        <authorList>
            <person name="Yamashiro T."/>
            <person name="Shiraishi A."/>
            <person name="Satake H."/>
            <person name="Nakayama K."/>
        </authorList>
    </citation>
    <scope>NUCLEOTIDE SEQUENCE</scope>
</reference>
<feature type="compositionally biased region" description="Basic and acidic residues" evidence="1">
    <location>
        <begin position="133"/>
        <end position="164"/>
    </location>
</feature>